<name>A0A1A8AFJ7_NOTFU</name>
<organism evidence="1">
    <name type="scientific">Nothobranchius furzeri</name>
    <name type="common">Turquoise killifish</name>
    <dbReference type="NCBI Taxonomy" id="105023"/>
    <lineage>
        <taxon>Eukaryota</taxon>
        <taxon>Metazoa</taxon>
        <taxon>Chordata</taxon>
        <taxon>Craniata</taxon>
        <taxon>Vertebrata</taxon>
        <taxon>Euteleostomi</taxon>
        <taxon>Actinopterygii</taxon>
        <taxon>Neopterygii</taxon>
        <taxon>Teleostei</taxon>
        <taxon>Neoteleostei</taxon>
        <taxon>Acanthomorphata</taxon>
        <taxon>Ovalentaria</taxon>
        <taxon>Atherinomorphae</taxon>
        <taxon>Cyprinodontiformes</taxon>
        <taxon>Nothobranchiidae</taxon>
        <taxon>Nothobranchius</taxon>
    </lineage>
</organism>
<dbReference type="EMBL" id="HADY01014525">
    <property type="protein sequence ID" value="SBP53010.1"/>
    <property type="molecule type" value="Transcribed_RNA"/>
</dbReference>
<protein>
    <submittedName>
        <fullName evidence="1">Chromosome 10 open reading frame 112</fullName>
    </submittedName>
</protein>
<feature type="non-terminal residue" evidence="1">
    <location>
        <position position="74"/>
    </location>
</feature>
<accession>A0A1A8AFJ7</accession>
<evidence type="ECO:0000313" key="1">
    <source>
        <dbReference type="EMBL" id="SBP53010.1"/>
    </source>
</evidence>
<gene>
    <name evidence="1" type="primary">C7H10ORF112</name>
</gene>
<reference evidence="1" key="1">
    <citation type="submission" date="2016-05" db="EMBL/GenBank/DDBJ databases">
        <authorList>
            <person name="Lavstsen T."/>
            <person name="Jespersen J.S."/>
        </authorList>
    </citation>
    <scope>NUCLEOTIDE SEQUENCE</scope>
    <source>
        <tissue evidence="1">Brain</tissue>
    </source>
</reference>
<dbReference type="AlphaFoldDB" id="A0A1A8AFJ7"/>
<reference evidence="1" key="2">
    <citation type="submission" date="2016-06" db="EMBL/GenBank/DDBJ databases">
        <title>The genome of a short-lived fish provides insights into sex chromosome evolution and the genetic control of aging.</title>
        <authorList>
            <person name="Reichwald K."/>
            <person name="Felder M."/>
            <person name="Petzold A."/>
            <person name="Koch P."/>
            <person name="Groth M."/>
            <person name="Platzer M."/>
        </authorList>
    </citation>
    <scope>NUCLEOTIDE SEQUENCE</scope>
    <source>
        <tissue evidence="1">Brain</tissue>
    </source>
</reference>
<feature type="non-terminal residue" evidence="1">
    <location>
        <position position="1"/>
    </location>
</feature>
<proteinExistence type="predicted"/>
<sequence>CSSATSWTTAGMGRMRRDALQSFSVTLKTDFATGNRKAVEKTSLTGPTSVAQLQPWIRALGRTTRWAPGMVTTF</sequence>